<dbReference type="EMBL" id="UEYP01000003">
    <property type="protein sequence ID" value="SSC66983.1"/>
    <property type="molecule type" value="Genomic_DNA"/>
</dbReference>
<keyword evidence="2" id="KW-1185">Reference proteome</keyword>
<dbReference type="RefSeq" id="WP_235842167.1">
    <property type="nucleotide sequence ID" value="NZ_UEYP01000003.1"/>
</dbReference>
<dbReference type="InterPro" id="IPR012349">
    <property type="entry name" value="Split_barrel_FMN-bd"/>
</dbReference>
<dbReference type="Proteomes" id="UP000254764">
    <property type="component" value="Unassembled WGS sequence"/>
</dbReference>
<gene>
    <name evidence="1" type="ORF">RHIZ70_2691</name>
</gene>
<proteinExistence type="predicted"/>
<organism evidence="1 2">
    <name type="scientific">Ciceribacter selenitireducens ATCC BAA-1503</name>
    <dbReference type="NCBI Taxonomy" id="1336235"/>
    <lineage>
        <taxon>Bacteria</taxon>
        <taxon>Pseudomonadati</taxon>
        <taxon>Pseudomonadota</taxon>
        <taxon>Alphaproteobacteria</taxon>
        <taxon>Hyphomicrobiales</taxon>
        <taxon>Rhizobiaceae</taxon>
        <taxon>Ciceribacter</taxon>
    </lineage>
</organism>
<dbReference type="SUPFAM" id="SSF50475">
    <property type="entry name" value="FMN-binding split barrel"/>
    <property type="match status" value="1"/>
</dbReference>
<name>A0A376AHP5_9HYPH</name>
<protein>
    <submittedName>
        <fullName evidence="1">Uncharacterized protein</fullName>
    </submittedName>
</protein>
<evidence type="ECO:0000313" key="2">
    <source>
        <dbReference type="Proteomes" id="UP000254764"/>
    </source>
</evidence>
<dbReference type="STRING" id="1336235.GCA_000518785_02215"/>
<dbReference type="AlphaFoldDB" id="A0A376AHP5"/>
<sequence length="155" mass="16556">MLDSELAAFIESPVMQIVGTADAARRPGIARGVGAWCTGRGAVDLVLSAWQWPQTIANIEENGRIAVTFSRPSDYVTYQIKGMAILRPASPAEIERSAGYTVSIVSTLMRNGLLPEIIAPWLTARDAVVATIRISSVYVQTPGAQAGTKRASIGR</sequence>
<reference evidence="2" key="1">
    <citation type="submission" date="2018-07" db="EMBL/GenBank/DDBJ databases">
        <authorList>
            <person name="Peiro R."/>
            <person name="Begona"/>
            <person name="Cbmso G."/>
            <person name="Lopez M."/>
            <person name="Gonzalez S."/>
        </authorList>
    </citation>
    <scope>NUCLEOTIDE SEQUENCE [LARGE SCALE GENOMIC DNA]</scope>
</reference>
<evidence type="ECO:0000313" key="1">
    <source>
        <dbReference type="EMBL" id="SSC66983.1"/>
    </source>
</evidence>
<dbReference type="Gene3D" id="2.30.110.10">
    <property type="entry name" value="Electron Transport, Fmn-binding Protein, Chain A"/>
    <property type="match status" value="1"/>
</dbReference>
<accession>A0A376AHP5</accession>